<evidence type="ECO:0000259" key="1">
    <source>
        <dbReference type="PROSITE" id="PS51385"/>
    </source>
</evidence>
<organism evidence="2 3">
    <name type="scientific">Pseudooceanicola atlanticus</name>
    <dbReference type="NCBI Taxonomy" id="1461694"/>
    <lineage>
        <taxon>Bacteria</taxon>
        <taxon>Pseudomonadati</taxon>
        <taxon>Pseudomonadota</taxon>
        <taxon>Alphaproteobacteria</taxon>
        <taxon>Rhodobacterales</taxon>
        <taxon>Paracoccaceae</taxon>
        <taxon>Pseudooceanicola</taxon>
    </lineage>
</organism>
<dbReference type="InterPro" id="IPR004443">
    <property type="entry name" value="YjeF_N_dom"/>
</dbReference>
<dbReference type="EMBL" id="AQQX01000006">
    <property type="protein sequence ID" value="KGM48026.1"/>
    <property type="molecule type" value="Genomic_DNA"/>
</dbReference>
<dbReference type="SUPFAM" id="SSF64153">
    <property type="entry name" value="YjeF N-terminal domain-like"/>
    <property type="match status" value="1"/>
</dbReference>
<proteinExistence type="predicted"/>
<dbReference type="AlphaFoldDB" id="A0A0A0EAP6"/>
<dbReference type="NCBIfam" id="TIGR00197">
    <property type="entry name" value="yjeF_nterm"/>
    <property type="match status" value="1"/>
</dbReference>
<dbReference type="STRING" id="1461694.ATO9_15670"/>
<dbReference type="InterPro" id="IPR036652">
    <property type="entry name" value="YjeF_N_dom_sf"/>
</dbReference>
<sequence>MREVEAAAMAAGTSGLDLMERAGAGVVEEMIRHWPAEKPGISNPTTATGGRHVLVLCGPGNNGGDGYVVARLLRDMGCMVHVAAFGDPERLKGDARTNWQRWHDGVAEFSTSSMLGAAKAAAISGQKHLPIVDALFGIGQRAPLDDVTEVVQDVFREMKEVGIQPWTVAVDIPTGLDTDSGAFLCRQPIIPQLVVTFHALKPVHLMPHLADAERAVVDIGL</sequence>
<dbReference type="Pfam" id="PF03853">
    <property type="entry name" value="YjeF_N"/>
    <property type="match status" value="1"/>
</dbReference>
<evidence type="ECO:0000313" key="2">
    <source>
        <dbReference type="EMBL" id="KGM48026.1"/>
    </source>
</evidence>
<reference evidence="2 3" key="1">
    <citation type="journal article" date="2015" name="Antonie Van Leeuwenhoek">
        <title>Pseudooceanicola atlanticus gen. nov. sp. nov., isolated from surface seawater of the Atlantic Ocean and reclassification of Oceanicola batsensis, Oceanicola marinus, Oceanicola nitratireducens, Oceanicola nanhaiensis, Oceanicola antarcticus and Oceanicola flagellatus, as Pseudooceanicola batsensis comb. nov., Pseudooceanicola marinus comb. nov., Pseudooceanicola nitratireducens comb. nov., Pseudooceanicola nanhaiensis comb. nov., Pseudooceanicola antarcticus comb. nov., and Pseudooceanicola flagellatus comb. nov.</title>
        <authorList>
            <person name="Lai Q."/>
            <person name="Li G."/>
            <person name="Liu X."/>
            <person name="Du Y."/>
            <person name="Sun F."/>
            <person name="Shao Z."/>
        </authorList>
    </citation>
    <scope>NUCLEOTIDE SEQUENCE [LARGE SCALE GENOMIC DNA]</scope>
    <source>
        <strain evidence="2 3">22II-s11g</strain>
    </source>
</reference>
<comment type="caution">
    <text evidence="2">The sequence shown here is derived from an EMBL/GenBank/DDBJ whole genome shotgun (WGS) entry which is preliminary data.</text>
</comment>
<feature type="domain" description="YjeF N-terminal" evidence="1">
    <location>
        <begin position="1"/>
        <end position="221"/>
    </location>
</feature>
<dbReference type="eggNOG" id="COG0062">
    <property type="taxonomic scope" value="Bacteria"/>
</dbReference>
<gene>
    <name evidence="2" type="ORF">ATO9_15670</name>
</gene>
<name>A0A0A0EAP6_9RHOB</name>
<dbReference type="Proteomes" id="UP000030004">
    <property type="component" value="Unassembled WGS sequence"/>
</dbReference>
<evidence type="ECO:0000313" key="3">
    <source>
        <dbReference type="Proteomes" id="UP000030004"/>
    </source>
</evidence>
<protein>
    <recommendedName>
        <fullName evidence="1">YjeF N-terminal domain-containing protein</fullName>
    </recommendedName>
</protein>
<dbReference type="PROSITE" id="PS51385">
    <property type="entry name" value="YJEF_N"/>
    <property type="match status" value="1"/>
</dbReference>
<accession>A0A0A0EAP6</accession>
<dbReference type="Gene3D" id="3.40.50.10260">
    <property type="entry name" value="YjeF N-terminal domain"/>
    <property type="match status" value="1"/>
</dbReference>
<keyword evidence="3" id="KW-1185">Reference proteome</keyword>